<accession>A0A1X0RDY7</accession>
<proteinExistence type="predicted"/>
<organism evidence="1">
    <name type="scientific">Rhizopus microsporus var. microsporus</name>
    <dbReference type="NCBI Taxonomy" id="86635"/>
    <lineage>
        <taxon>Eukaryota</taxon>
        <taxon>Fungi</taxon>
        <taxon>Fungi incertae sedis</taxon>
        <taxon>Mucoromycota</taxon>
        <taxon>Mucoromycotina</taxon>
        <taxon>Mucoromycetes</taxon>
        <taxon>Mucorales</taxon>
        <taxon>Mucorineae</taxon>
        <taxon>Rhizopodaceae</taxon>
        <taxon>Rhizopus</taxon>
    </lineage>
</organism>
<gene>
    <name evidence="1" type="ORF">BCV72DRAFT_315116</name>
</gene>
<protein>
    <submittedName>
        <fullName evidence="1">Uncharacterized protein</fullName>
    </submittedName>
</protein>
<dbReference type="AlphaFoldDB" id="A0A1X0RDY7"/>
<dbReference type="EMBL" id="KV921867">
    <property type="protein sequence ID" value="ORE10226.1"/>
    <property type="molecule type" value="Genomic_DNA"/>
</dbReference>
<dbReference type="OrthoDB" id="2275636at2759"/>
<dbReference type="Proteomes" id="UP000242414">
    <property type="component" value="Unassembled WGS sequence"/>
</dbReference>
<name>A0A1X0RDY7_RHIZD</name>
<feature type="non-terminal residue" evidence="1">
    <location>
        <position position="1"/>
    </location>
</feature>
<evidence type="ECO:0000313" key="1">
    <source>
        <dbReference type="EMBL" id="ORE10226.1"/>
    </source>
</evidence>
<reference evidence="1" key="1">
    <citation type="journal article" date="2016" name="Proc. Natl. Acad. Sci. U.S.A.">
        <title>Lipid metabolic changes in an early divergent fungus govern the establishment of a mutualistic symbiosis with endobacteria.</title>
        <authorList>
            <person name="Lastovetsky O.A."/>
            <person name="Gaspar M.L."/>
            <person name="Mondo S.J."/>
            <person name="LaButti K.M."/>
            <person name="Sandor L."/>
            <person name="Grigoriev I.V."/>
            <person name="Henry S.A."/>
            <person name="Pawlowska T.E."/>
        </authorList>
    </citation>
    <scope>NUCLEOTIDE SEQUENCE [LARGE SCALE GENOMIC DNA]</scope>
    <source>
        <strain evidence="1">ATCC 52814</strain>
    </source>
</reference>
<sequence>NLKENNYTIQGYVRKSIGDEEDETHIYLLNQMCRNVRERSLVTKVSASVVCKANQPLLDGDLTKNTKIYVMV</sequence>
<dbReference type="VEuPathDB" id="FungiDB:BCV72DRAFT_315116"/>